<dbReference type="InterPro" id="IPR004971">
    <property type="entry name" value="mRNA_G-N7_MeTrfase_dom"/>
</dbReference>
<dbReference type="EC" id="2.1.1.56" evidence="2"/>
<comment type="catalytic activity">
    <reaction evidence="12">
        <text>a 5'-end (5'-triphosphoguanosine)-ribonucleoside in mRNA + S-adenosyl-L-methionine = a 5'-end (N(7)-methyl 5'-triphosphoguanosine)-ribonucleoside in mRNA + S-adenosyl-L-homocysteine</text>
        <dbReference type="Rhea" id="RHEA:67008"/>
        <dbReference type="Rhea" id="RHEA-COMP:17166"/>
        <dbReference type="Rhea" id="RHEA-COMP:17167"/>
        <dbReference type="ChEBI" id="CHEBI:57856"/>
        <dbReference type="ChEBI" id="CHEBI:59789"/>
        <dbReference type="ChEBI" id="CHEBI:156461"/>
        <dbReference type="ChEBI" id="CHEBI:167617"/>
        <dbReference type="EC" id="2.1.1.56"/>
    </reaction>
</comment>
<gene>
    <name evidence="14" type="ORF">B4U79_05739</name>
</gene>
<keyword evidence="5" id="KW-0949">S-adenosyl-L-methionine</keyword>
<evidence type="ECO:0000256" key="9">
    <source>
        <dbReference type="ARBA" id="ARBA00023274"/>
    </source>
</evidence>
<feature type="domain" description="MRNA cap 0 methyltransferase" evidence="13">
    <location>
        <begin position="34"/>
        <end position="354"/>
    </location>
</feature>
<keyword evidence="7" id="KW-0689">Ribosomal protein</keyword>
<evidence type="ECO:0000256" key="8">
    <source>
        <dbReference type="ARBA" id="ARBA00023042"/>
    </source>
</evidence>
<keyword evidence="6" id="KW-0694">RNA-binding</keyword>
<proteinExistence type="inferred from homology"/>
<evidence type="ECO:0000256" key="11">
    <source>
        <dbReference type="ARBA" id="ARBA00035345"/>
    </source>
</evidence>
<sequence length="617" mass="70763">MSSESKPQSASSSNVIAKHYNSIEEVGIEKRKESRIFHLRNFNNWIKSMLISEFLERIRRDKSFNHPIKVLDIGCGKGGDLRKYRIGRVSHVVCTDIAEVSLSQCKDRYNEMKRFSNNRLFTTEFIAADSTRERLQDKYEDSNIRFDLVSVQFAFHYCFESFSQARCMLQNVADNLREGGYFITTIPDCFEIVKRLKQSESSSFGNDVYSITFDEEMCKDLNSIPLFGSQYNFHLEGVVDCPEFLVYFPLLESMASDFDLKLVYRSRFEEFFKENCDKKEGKSLLSKMTALETYPPVSGKSLTCSDDDYVHAQEFIDSLKSERTNSNEKIQIGTLSASEWEAASLYTVKRQIRKKVAPPPPIIAQKPKEVKKPVDPLIQKRPKNFGIGQDIQPKRDLTRFVRWPRYIRIQRQRAILYQRIKVPPPINQFRSCTLDRQTSTQLFRLLEKYKPELKRTKKLRLRRIAEEKAAGKEVKPTKRPPSVRLGVNSITTLVEKKKAQLVVIAGDVEPIEIVLHLPALCRKMGVPYCIVKGGRSRLGKIARRKSISSLCLTNVNPEDKATLSKLCETIKTNFNDRYDEIRRQWGGGQVGAKSKAKIAKLEKAKAKEIAQAGGVVA</sequence>
<dbReference type="GO" id="GO:0004482">
    <property type="term" value="F:mRNA 5'-cap (guanine-N7-)-methyltransferase activity"/>
    <property type="evidence" value="ECO:0007669"/>
    <property type="project" value="UniProtKB-EC"/>
</dbReference>
<dbReference type="EMBL" id="NCKU01003373">
    <property type="protein sequence ID" value="RWS07645.1"/>
    <property type="molecule type" value="Genomic_DNA"/>
</dbReference>
<keyword evidence="15" id="KW-1185">Reference proteome</keyword>
<keyword evidence="8" id="KW-0506">mRNA capping</keyword>
<evidence type="ECO:0000256" key="4">
    <source>
        <dbReference type="ARBA" id="ARBA00022679"/>
    </source>
</evidence>
<dbReference type="GO" id="GO:0005840">
    <property type="term" value="C:ribosome"/>
    <property type="evidence" value="ECO:0007669"/>
    <property type="project" value="UniProtKB-KW"/>
</dbReference>
<dbReference type="Proteomes" id="UP000285301">
    <property type="component" value="Unassembled WGS sequence"/>
</dbReference>
<keyword evidence="8" id="KW-0507">mRNA processing</keyword>
<dbReference type="FunFam" id="3.30.1330.30:FF:000003">
    <property type="entry name" value="60S ribosomal protein L7a"/>
    <property type="match status" value="1"/>
</dbReference>
<dbReference type="InterPro" id="IPR039753">
    <property type="entry name" value="RG7MT1"/>
</dbReference>
<dbReference type="OrthoDB" id="29563at2759"/>
<dbReference type="SUPFAM" id="SSF55315">
    <property type="entry name" value="L30e-like"/>
    <property type="match status" value="1"/>
</dbReference>
<dbReference type="GO" id="GO:0003723">
    <property type="term" value="F:RNA binding"/>
    <property type="evidence" value="ECO:0007669"/>
    <property type="project" value="UniProtKB-KW"/>
</dbReference>
<evidence type="ECO:0000259" key="13">
    <source>
        <dbReference type="PROSITE" id="PS51562"/>
    </source>
</evidence>
<dbReference type="InterPro" id="IPR018492">
    <property type="entry name" value="Ribosomal_eL8/Nhp2"/>
</dbReference>
<keyword evidence="4 14" id="KW-0808">Transferase</keyword>
<evidence type="ECO:0000256" key="6">
    <source>
        <dbReference type="ARBA" id="ARBA00022884"/>
    </source>
</evidence>
<dbReference type="InterPro" id="IPR029064">
    <property type="entry name" value="Ribosomal_eL30-like_sf"/>
</dbReference>
<evidence type="ECO:0000313" key="14">
    <source>
        <dbReference type="EMBL" id="RWS07645.1"/>
    </source>
</evidence>
<dbReference type="PROSITE" id="PS51562">
    <property type="entry name" value="RNA_CAP0_MT"/>
    <property type="match status" value="1"/>
</dbReference>
<dbReference type="GO" id="GO:1990904">
    <property type="term" value="C:ribonucleoprotein complex"/>
    <property type="evidence" value="ECO:0007669"/>
    <property type="project" value="UniProtKB-KW"/>
</dbReference>
<organism evidence="14 15">
    <name type="scientific">Dinothrombium tinctorium</name>
    <dbReference type="NCBI Taxonomy" id="1965070"/>
    <lineage>
        <taxon>Eukaryota</taxon>
        <taxon>Metazoa</taxon>
        <taxon>Ecdysozoa</taxon>
        <taxon>Arthropoda</taxon>
        <taxon>Chelicerata</taxon>
        <taxon>Arachnida</taxon>
        <taxon>Acari</taxon>
        <taxon>Acariformes</taxon>
        <taxon>Trombidiformes</taxon>
        <taxon>Prostigmata</taxon>
        <taxon>Anystina</taxon>
        <taxon>Parasitengona</taxon>
        <taxon>Trombidioidea</taxon>
        <taxon>Trombidiidae</taxon>
        <taxon>Dinothrombium</taxon>
    </lineage>
</organism>
<dbReference type="Pfam" id="PF03291">
    <property type="entry name" value="mRNA_G-N7_MeTrfase"/>
    <property type="match status" value="1"/>
</dbReference>
<evidence type="ECO:0000256" key="7">
    <source>
        <dbReference type="ARBA" id="ARBA00022980"/>
    </source>
</evidence>
<dbReference type="PANTHER" id="PTHR12189">
    <property type="entry name" value="MRNA GUANINE-7- METHYLTRANSFERASE"/>
    <property type="match status" value="1"/>
</dbReference>
<evidence type="ECO:0000256" key="10">
    <source>
        <dbReference type="ARBA" id="ARBA00035232"/>
    </source>
</evidence>
<evidence type="ECO:0000256" key="12">
    <source>
        <dbReference type="ARBA" id="ARBA00044712"/>
    </source>
</evidence>
<dbReference type="PRINTS" id="PR00882">
    <property type="entry name" value="RIBOSOMALL7A"/>
</dbReference>
<comment type="caution">
    <text evidence="14">The sequence shown here is derived from an EMBL/GenBank/DDBJ whole genome shotgun (WGS) entry which is preliminary data.</text>
</comment>
<protein>
    <recommendedName>
        <fullName evidence="10">Large ribosomal subunit protein eL8</fullName>
        <ecNumber evidence="2">2.1.1.56</ecNumber>
    </recommendedName>
    <alternativeName>
        <fullName evidence="11">60S ribosomal protein L7a</fullName>
    </alternativeName>
</protein>
<dbReference type="InterPro" id="IPR004038">
    <property type="entry name" value="Ribosomal_eL8/eL30/eS12/Gad45"/>
</dbReference>
<dbReference type="SUPFAM" id="SSF53335">
    <property type="entry name" value="S-adenosyl-L-methionine-dependent methyltransferases"/>
    <property type="match status" value="1"/>
</dbReference>
<dbReference type="PRINTS" id="PR00881">
    <property type="entry name" value="L7ARS6FAMILY"/>
</dbReference>
<reference evidence="14 15" key="1">
    <citation type="journal article" date="2018" name="Gigascience">
        <title>Genomes of trombidid mites reveal novel predicted allergens and laterally-transferred genes associated with secondary metabolism.</title>
        <authorList>
            <person name="Dong X."/>
            <person name="Chaisiri K."/>
            <person name="Xia D."/>
            <person name="Armstrong S.D."/>
            <person name="Fang Y."/>
            <person name="Donnelly M.J."/>
            <person name="Kadowaki T."/>
            <person name="McGarry J.W."/>
            <person name="Darby A.C."/>
            <person name="Makepeace B.L."/>
        </authorList>
    </citation>
    <scope>NUCLEOTIDE SEQUENCE [LARGE SCALE GENOMIC DNA]</scope>
    <source>
        <strain evidence="14">UoL-WK</strain>
    </source>
</reference>
<evidence type="ECO:0000313" key="15">
    <source>
        <dbReference type="Proteomes" id="UP000285301"/>
    </source>
</evidence>
<dbReference type="GO" id="GO:0005634">
    <property type="term" value="C:nucleus"/>
    <property type="evidence" value="ECO:0007669"/>
    <property type="project" value="TreeGrafter"/>
</dbReference>
<comment type="similarity">
    <text evidence="1">Belongs to the eukaryotic ribosomal protein eL8 family.</text>
</comment>
<dbReference type="Gene3D" id="3.30.1330.30">
    <property type="match status" value="1"/>
</dbReference>
<dbReference type="AlphaFoldDB" id="A0A3S3P434"/>
<evidence type="ECO:0000256" key="2">
    <source>
        <dbReference type="ARBA" id="ARBA00011926"/>
    </source>
</evidence>
<dbReference type="STRING" id="1965070.A0A3S3P434"/>
<dbReference type="CDD" id="cd02440">
    <property type="entry name" value="AdoMet_MTases"/>
    <property type="match status" value="1"/>
</dbReference>
<name>A0A3S3P434_9ACAR</name>
<keyword evidence="9" id="KW-0687">Ribonucleoprotein</keyword>
<accession>A0A3S3P434</accession>
<keyword evidence="3 14" id="KW-0489">Methyltransferase</keyword>
<dbReference type="Pfam" id="PF01248">
    <property type="entry name" value="Ribosomal_L7Ae"/>
    <property type="match status" value="1"/>
</dbReference>
<dbReference type="Gene3D" id="3.40.50.150">
    <property type="entry name" value="Vaccinia Virus protein VP39"/>
    <property type="match status" value="1"/>
</dbReference>
<dbReference type="InterPro" id="IPR029063">
    <property type="entry name" value="SAM-dependent_MTases_sf"/>
</dbReference>
<evidence type="ECO:0000256" key="5">
    <source>
        <dbReference type="ARBA" id="ARBA00022691"/>
    </source>
</evidence>
<dbReference type="PANTHER" id="PTHR12189:SF2">
    <property type="entry name" value="MRNA CAP GUANINE-N7 METHYLTRANSFERASE"/>
    <property type="match status" value="1"/>
</dbReference>
<evidence type="ECO:0000256" key="3">
    <source>
        <dbReference type="ARBA" id="ARBA00022603"/>
    </source>
</evidence>
<evidence type="ECO:0000256" key="1">
    <source>
        <dbReference type="ARBA" id="ARBA00007337"/>
    </source>
</evidence>
<dbReference type="InterPro" id="IPR001921">
    <property type="entry name" value="Ribosomal_eL8_euk"/>
</dbReference>